<reference evidence="13 14" key="1">
    <citation type="submission" date="2016-12" db="EMBL/GenBank/DDBJ databases">
        <authorList>
            <person name="Gulvik C.A."/>
        </authorList>
    </citation>
    <scope>NUCLEOTIDE SEQUENCE [LARGE SCALE GENOMIC DNA]</scope>
    <source>
        <strain evidence="12 14">12-5202</strain>
        <strain evidence="11 13">12-5291</strain>
    </source>
</reference>
<feature type="chain" id="PRO_5044316800" description="Gram-positive cocci surface proteins LPxTG domain-containing protein" evidence="8">
    <location>
        <begin position="25"/>
        <end position="581"/>
    </location>
</feature>
<dbReference type="EMBL" id="MSPR01000008">
    <property type="protein sequence ID" value="ONK29379.1"/>
    <property type="molecule type" value="Genomic_DNA"/>
</dbReference>
<dbReference type="Gene3D" id="2.20.230.10">
    <property type="entry name" value="Resuscitation-promoting factor rpfb"/>
    <property type="match status" value="1"/>
</dbReference>
<evidence type="ECO:0000313" key="13">
    <source>
        <dbReference type="Proteomes" id="UP000188600"/>
    </source>
</evidence>
<dbReference type="Pfam" id="PF16828">
    <property type="entry name" value="GAGBD"/>
    <property type="match status" value="1"/>
</dbReference>
<dbReference type="Pfam" id="PF01468">
    <property type="entry name" value="GA"/>
    <property type="match status" value="3"/>
</dbReference>
<keyword evidence="5" id="KW-0175">Coiled coil</keyword>
<evidence type="ECO:0000256" key="6">
    <source>
        <dbReference type="SAM" id="MobiDB-lite"/>
    </source>
</evidence>
<protein>
    <recommendedName>
        <fullName evidence="15">Gram-positive cocci surface proteins LPxTG domain-containing protein</fullName>
    </recommendedName>
</protein>
<keyword evidence="3 8" id="KW-0732">Signal</keyword>
<dbReference type="InterPro" id="IPR002988">
    <property type="entry name" value="GA_module"/>
</dbReference>
<evidence type="ECO:0000256" key="8">
    <source>
        <dbReference type="SAM" id="SignalP"/>
    </source>
</evidence>
<dbReference type="InterPro" id="IPR011098">
    <property type="entry name" value="G5_dom"/>
</dbReference>
<dbReference type="NCBIfam" id="TIGR01167">
    <property type="entry name" value="LPXTG_anchor"/>
    <property type="match status" value="1"/>
</dbReference>
<dbReference type="EMBL" id="MSPT01000009">
    <property type="protein sequence ID" value="ONK27446.1"/>
    <property type="molecule type" value="Genomic_DNA"/>
</dbReference>
<dbReference type="SMART" id="SM01208">
    <property type="entry name" value="G5"/>
    <property type="match status" value="1"/>
</dbReference>
<evidence type="ECO:0000256" key="1">
    <source>
        <dbReference type="ARBA" id="ARBA00022512"/>
    </source>
</evidence>
<feature type="transmembrane region" description="Helical" evidence="7">
    <location>
        <begin position="559"/>
        <end position="576"/>
    </location>
</feature>
<feature type="signal peptide" evidence="8">
    <location>
        <begin position="1"/>
        <end position="24"/>
    </location>
</feature>
<keyword evidence="1" id="KW-0134">Cell wall</keyword>
<keyword evidence="7" id="KW-1133">Transmembrane helix</keyword>
<evidence type="ECO:0000256" key="2">
    <source>
        <dbReference type="ARBA" id="ARBA00022525"/>
    </source>
</evidence>
<evidence type="ECO:0008006" key="15">
    <source>
        <dbReference type="Google" id="ProtNLM"/>
    </source>
</evidence>
<evidence type="ECO:0000256" key="3">
    <source>
        <dbReference type="ARBA" id="ARBA00022729"/>
    </source>
</evidence>
<accession>A0AB36JPB2</accession>
<keyword evidence="7" id="KW-0812">Transmembrane</keyword>
<evidence type="ECO:0000256" key="7">
    <source>
        <dbReference type="SAM" id="Phobius"/>
    </source>
</evidence>
<dbReference type="PROSITE" id="PS51109">
    <property type="entry name" value="G5"/>
    <property type="match status" value="1"/>
</dbReference>
<dbReference type="Pfam" id="PF07501">
    <property type="entry name" value="G5"/>
    <property type="match status" value="1"/>
</dbReference>
<dbReference type="Proteomes" id="UP000188946">
    <property type="component" value="Unassembled WGS sequence"/>
</dbReference>
<dbReference type="AlphaFoldDB" id="A0AB36JPB2"/>
<dbReference type="PROSITE" id="PS50847">
    <property type="entry name" value="GRAM_POS_ANCHORING"/>
    <property type="match status" value="1"/>
</dbReference>
<evidence type="ECO:0000259" key="10">
    <source>
        <dbReference type="PROSITE" id="PS51109"/>
    </source>
</evidence>
<gene>
    <name evidence="12" type="ORF">BVE84_04995</name>
    <name evidence="11" type="ORF">BVE86_04835</name>
</gene>
<dbReference type="InterPro" id="IPR031792">
    <property type="entry name" value="GAG_BD"/>
</dbReference>
<dbReference type="Gene3D" id="1.20.140.130">
    <property type="match status" value="1"/>
</dbReference>
<feature type="coiled-coil region" evidence="5">
    <location>
        <begin position="129"/>
        <end position="163"/>
    </location>
</feature>
<keyword evidence="14" id="KW-1185">Reference proteome</keyword>
<evidence type="ECO:0000313" key="11">
    <source>
        <dbReference type="EMBL" id="ONK27446.1"/>
    </source>
</evidence>
<keyword evidence="4" id="KW-0572">Peptidoglycan-anchor</keyword>
<keyword evidence="2" id="KW-0964">Secreted</keyword>
<evidence type="ECO:0000313" key="14">
    <source>
        <dbReference type="Proteomes" id="UP000188946"/>
    </source>
</evidence>
<evidence type="ECO:0000259" key="9">
    <source>
        <dbReference type="PROSITE" id="PS50847"/>
    </source>
</evidence>
<comment type="caution">
    <text evidence="11">The sequence shown here is derived from an EMBL/GenBank/DDBJ whole genome shotgun (WGS) entry which is preliminary data.</text>
</comment>
<dbReference type="InterPro" id="IPR038349">
    <property type="entry name" value="GAG_BD_sf"/>
</dbReference>
<proteinExistence type="predicted"/>
<evidence type="ECO:0000256" key="5">
    <source>
        <dbReference type="SAM" id="Coils"/>
    </source>
</evidence>
<dbReference type="RefSeq" id="WP_076995966.1">
    <property type="nucleotide sequence ID" value="NZ_MSPR01000008.1"/>
</dbReference>
<feature type="domain" description="Gram-positive cocci surface proteins LPxTG" evidence="9">
    <location>
        <begin position="551"/>
        <end position="581"/>
    </location>
</feature>
<keyword evidence="7" id="KW-0472">Membrane</keyword>
<feature type="coiled-coil region" evidence="5">
    <location>
        <begin position="77"/>
        <end position="104"/>
    </location>
</feature>
<organism evidence="11 13">
    <name type="scientific">Streptococcus azizii</name>
    <dbReference type="NCBI Taxonomy" id="1579424"/>
    <lineage>
        <taxon>Bacteria</taxon>
        <taxon>Bacillati</taxon>
        <taxon>Bacillota</taxon>
        <taxon>Bacilli</taxon>
        <taxon>Lactobacillales</taxon>
        <taxon>Streptococcaceae</taxon>
        <taxon>Streptococcus</taxon>
    </lineage>
</organism>
<evidence type="ECO:0000313" key="12">
    <source>
        <dbReference type="EMBL" id="ONK29379.1"/>
    </source>
</evidence>
<feature type="domain" description="G5" evidence="10">
    <location>
        <begin position="428"/>
        <end position="508"/>
    </location>
</feature>
<dbReference type="Proteomes" id="UP000188600">
    <property type="component" value="Unassembled WGS sequence"/>
</dbReference>
<name>A0AB36JPB2_9STRE</name>
<feature type="region of interest" description="Disordered" evidence="6">
    <location>
        <begin position="508"/>
        <end position="556"/>
    </location>
</feature>
<dbReference type="InterPro" id="IPR019931">
    <property type="entry name" value="LPXTG_anchor"/>
</dbReference>
<sequence>MKKQLYVAATAATLASLAPHLVQAEQVVPSADVQLEDSLGVNKVLAGAVDSQLNRSAHVVSPSIPTVQPLGQVSPADQGAENKVQEEQAQLEAAKKQAIAAVSQMQDLPSSLKNTYLAKLQQATTLQEIEAVKQEVAQYVAQRQQLEAKKAAAKETLTKKEYLFPGQRSDYLARLEQLGTEAEIDGLLAEADQMSTANKAIFQKRDAIDKGIDQLRYLSQEQKADFKGPLEALQSDKELDAIFLAAKKANIQALKDREKEALTKAKAILKGIKQLPEVTDESLYKGQMEVWQAVGSYLDGYLHVFDSLNPETDAHLTNQELKGRLVRLYDALQYGEMEYIARDLEQKRKQYPDNQELRNLLRDMFYDSYASVATGSRDASFVGFINRDIYPRQKRFNELYRILSGTPLIPLTPAQPIPKKEEPAPSDKPKITARLETREEQLDFQTITRENPNLPKGEKRVITKGEKGVRTIVEEVQVRGNDILSRKVISDVVTKPAIDEVVEIGTKEADEKMMDTPTPPNKDEESVPQQNEPSAELVKPGQNQNKDRRILPRTNDTPSILSAVGIALVSLTGLFIKKRKK</sequence>
<evidence type="ECO:0000256" key="4">
    <source>
        <dbReference type="ARBA" id="ARBA00023088"/>
    </source>
</evidence>